<reference evidence="5" key="2">
    <citation type="submission" date="2010-04" db="EMBL/GenBank/DDBJ databases">
        <authorList>
            <person name="Buell R."/>
            <person name="Hamilton J."/>
            <person name="Hostetler J."/>
        </authorList>
    </citation>
    <scope>NUCLEOTIDE SEQUENCE [LARGE SCALE GENOMIC DNA]</scope>
    <source>
        <strain evidence="5">DAOM:BR144</strain>
    </source>
</reference>
<dbReference type="STRING" id="431595.K3WH75"/>
<dbReference type="EnsemblProtists" id="PYU1_T004316">
    <property type="protein sequence ID" value="PYU1_T004316"/>
    <property type="gene ID" value="PYU1_G004306"/>
</dbReference>
<dbReference type="PANTHER" id="PTHR22050:SF0">
    <property type="entry name" value="TRANSMEMBRANE PROTEIN 131 HOMOLOG"/>
    <property type="match status" value="1"/>
</dbReference>
<dbReference type="OMA" id="NQHTNRT"/>
<dbReference type="PANTHER" id="PTHR22050">
    <property type="entry name" value="RW1 PROTEIN HOMOLOG"/>
    <property type="match status" value="1"/>
</dbReference>
<reference evidence="5" key="1">
    <citation type="journal article" date="2010" name="Genome Biol.">
        <title>Genome sequence of the necrotrophic plant pathogen Pythium ultimum reveals original pathogenicity mechanisms and effector repertoire.</title>
        <authorList>
            <person name="Levesque C.A."/>
            <person name="Brouwer H."/>
            <person name="Cano L."/>
            <person name="Hamilton J.P."/>
            <person name="Holt C."/>
            <person name="Huitema E."/>
            <person name="Raffaele S."/>
            <person name="Robideau G.P."/>
            <person name="Thines M."/>
            <person name="Win J."/>
            <person name="Zerillo M.M."/>
            <person name="Beakes G.W."/>
            <person name="Boore J.L."/>
            <person name="Busam D."/>
            <person name="Dumas B."/>
            <person name="Ferriera S."/>
            <person name="Fuerstenberg S.I."/>
            <person name="Gachon C.M."/>
            <person name="Gaulin E."/>
            <person name="Govers F."/>
            <person name="Grenville-Briggs L."/>
            <person name="Horner N."/>
            <person name="Hostetler J."/>
            <person name="Jiang R.H."/>
            <person name="Johnson J."/>
            <person name="Krajaejun T."/>
            <person name="Lin H."/>
            <person name="Meijer H.J."/>
            <person name="Moore B."/>
            <person name="Morris P."/>
            <person name="Phuntmart V."/>
            <person name="Puiu D."/>
            <person name="Shetty J."/>
            <person name="Stajich J.E."/>
            <person name="Tripathy S."/>
            <person name="Wawra S."/>
            <person name="van West P."/>
            <person name="Whitty B.R."/>
            <person name="Coutinho P.M."/>
            <person name="Henrissat B."/>
            <person name="Martin F."/>
            <person name="Thomas P.D."/>
            <person name="Tyler B.M."/>
            <person name="De Vries R.P."/>
            <person name="Kamoun S."/>
            <person name="Yandell M."/>
            <person name="Tisserat N."/>
            <person name="Buell C.R."/>
        </authorList>
    </citation>
    <scope>NUCLEOTIDE SEQUENCE</scope>
    <source>
        <strain evidence="5">DAOM:BR144</strain>
    </source>
</reference>
<evidence type="ECO:0000313" key="4">
    <source>
        <dbReference type="EnsemblProtists" id="PYU1_T004316"/>
    </source>
</evidence>
<dbReference type="Pfam" id="PF24499">
    <property type="entry name" value="Ig_TMEM131L_4"/>
    <property type="match status" value="1"/>
</dbReference>
<dbReference type="GO" id="GO:0016020">
    <property type="term" value="C:membrane"/>
    <property type="evidence" value="ECO:0007669"/>
    <property type="project" value="TreeGrafter"/>
</dbReference>
<dbReference type="InParanoid" id="K3WH75"/>
<proteinExistence type="predicted"/>
<dbReference type="EMBL" id="GL376567">
    <property type="status" value="NOT_ANNOTATED_CDS"/>
    <property type="molecule type" value="Genomic_DNA"/>
</dbReference>
<reference evidence="4" key="3">
    <citation type="submission" date="2015-02" db="UniProtKB">
        <authorList>
            <consortium name="EnsemblProtists"/>
        </authorList>
    </citation>
    <scope>IDENTIFICATION</scope>
    <source>
        <strain evidence="4">DAOM BR144</strain>
    </source>
</reference>
<feature type="compositionally biased region" description="Polar residues" evidence="1">
    <location>
        <begin position="1645"/>
        <end position="1656"/>
    </location>
</feature>
<feature type="compositionally biased region" description="Basic and acidic residues" evidence="1">
    <location>
        <begin position="1431"/>
        <end position="1446"/>
    </location>
</feature>
<feature type="region of interest" description="Disordered" evidence="1">
    <location>
        <begin position="2122"/>
        <end position="2147"/>
    </location>
</feature>
<dbReference type="InterPro" id="IPR055436">
    <property type="entry name" value="Ig_TMEM131L_4"/>
</dbReference>
<feature type="compositionally biased region" description="Basic and acidic residues" evidence="1">
    <location>
        <begin position="1629"/>
        <end position="1638"/>
    </location>
</feature>
<feature type="region of interest" description="Disordered" evidence="1">
    <location>
        <begin position="2019"/>
        <end position="2038"/>
    </location>
</feature>
<feature type="region of interest" description="Disordered" evidence="1">
    <location>
        <begin position="1548"/>
        <end position="1722"/>
    </location>
</feature>
<feature type="signal peptide" evidence="2">
    <location>
        <begin position="1"/>
        <end position="22"/>
    </location>
</feature>
<feature type="compositionally biased region" description="Basic residues" evidence="1">
    <location>
        <begin position="1677"/>
        <end position="1687"/>
    </location>
</feature>
<feature type="region of interest" description="Disordered" evidence="1">
    <location>
        <begin position="2058"/>
        <end position="2096"/>
    </location>
</feature>
<sequence>MPHCALHLLLLLLVTVSLLVHAQESTQSITPTAQNEEGGRNVQLPRHRSNSIVGTKFAIEVPSRHARDAFVADTSAAARLHEALASSDKYIRVDRDGFVSTAGVGRIQRPRGISITRGMPTASKRNQAQDMNSLPVDNQAIAFGPERLDMGTRMTCASVVWHVDVMNHGSIDVRIDTLDVTRDGYEIVTDVRGMTLTPGTNVTVQFLFTPSQPEDEYEAFMRVRTSSGSFALQMTANIVSNPFGINGIRAIIPVGMRYDTTLYMENSLDYFVRVLDVFTLDPMGTFSMPYGVTAMTPPSLAKRGGPRTYAWDLPVGVQKPIINYTFVPREAGFYFTYIRIVLSSMQQLRIPVMLEAVDEGIRFEPTQIVIGTITTQDAHREVAIHIHNAASESIRIYDMQMIPDRPTTTMMNVSVTFNGPLVIPAKSRVLQALTLDVRRTFGQEDGECIATLALRTNYSGESRMMFGLSVTFLNGSIGYRFEDTSVQVIVPPLSQPMVETTIEPQRRGIENHRLYYSWNVSDSVHAGEIINRTLSLKNQYNIPIELERVWIPSESATDSLVEVVHYEAGVAGSGEYWPEIQLRITPATVYDRPLVPESIPIQVETSVAIHRVYVHVFYGLLHVVSSKGGDVLSSNASANGYLPATRPQSKKTPRECTPLSTFKAGGEDVKVCRSYVLSFGKMSSLGPRRTEILNFSSLDPVPINVEIVGLTTQSKLFDVSIHSSMSESAHASMEVNALGRQWTNDAELLRMVSPSMNLTSTRRRKQSSKKIRDAAIMIPPGYDMALHIGLQVKDVLGSFSEYMFTIETPLEFIHVYAEFENVEGTIEPVVREITLEPLFPGRHAVAELRYSSTFAHRLTLQGVAVRDPSIDVASMRAWFPENDTAGAVTLVFAPSNSKACSASRFYADCSLPLISDLEISTLPFLSDFGDFVTAEDLAALERRERLWEEFERAESSESIFPFEATVALHTDIMITEPIKLRAPMVRPRIRAAMPTHLEFPLTKVLECRYQYFSVYNPSDAPIHVEVAVAEHDQSLYYECDLELHNDDDDEQRCLEAWYALVKAQIATSETPQSEHHNKVAPFFFLKHAVRVNSKESEEVGPMYFCPTQVQDINSTIYFRNELTHIEPLYLTARSGQGALSVHIRDSDAQSCSELTEKTGACLANTTSDDGIVRFQMTELPHRALYPLLPRLKHRVLELTNTGNYKLVVKMTAFVNTSALWMADSFKLEPDRANEGAVMGNEDEDGVLKLAIDAGETIGIRLLSAPNCYLIRANAEVLIYGDDTYKRIPIIAEMSPKVAFECLRAQKFAVFVYFLRVIWKGVCMGASALAVYGLFIVMSDVISVFRHYSKLMHTDYDRVSVPTSSKIPNNGDKSIKLNQHDDNCEAVMKATSHFLDDLRANFYSSLDAATAQTPAVTKLLLGRQTKLAFALSEKESGKQEKKDEKAEQSAGTAPIPIPVLVPVAEMTVATAAAEAVGQEPRTPTARPKQLKQPSSRKVSDAEKKTANDKMSQDTRVKIQPKKPQELNATAAVSVAKTSIAAVGAEVDQEVHKANARQKHPKLPSPTQVIDPAKKTENGKTSPGSRRRVKQDMKKQEPALSADKANELMSNTKTNARTEKPKSIPGSRRKTQQEQLRRVVQEPVLSPSKTNAFASNATDGKPQINMLATKESSSPPSKSHAKKKKTPRRVKTDEQEAASQLSDKAKEKAQRGQLRGEDQQQKAVVDNAAVVATEATTTPTSSESNSFVLICNNGSSNNVDTQEPIDVLASSIDSTSTTVSTVSDDWKLSPHKAKYHLPAFKVQQKVDGDDDDAFLLSMELDTPFSSFGRIGGGARLSKQQKLLNSIEPSRGNQGEEEEEDAVLVENRFGVSSSNGSAGGLPLHGNGDGSLSLGSALEDDWSDLYFDSIRSEIGRLMSSSDDVQEHESLISSPLRRRTDPLGFNMTNVANPLFEQPSERVSSFNGFNRASVVASMPGNSSSAPSHVPVATIATETSKKKAPPGFTPADANPRESLAAFERLRSAQQHQAAAAPPAGPSPRALLPFGSRLPLFFDQMSATLTNSDDKSSHVASRGVGSMTMIGSGRDGSAESGDGSGVATRSTFSALRDHVQRLDLSATTATNAIQGERHAHSSTNPLSPSSRLPSAHTMQ</sequence>
<dbReference type="eggNOG" id="ENOG502SJ70">
    <property type="taxonomic scope" value="Eukaryota"/>
</dbReference>
<evidence type="ECO:0000256" key="2">
    <source>
        <dbReference type="SAM" id="SignalP"/>
    </source>
</evidence>
<keyword evidence="2" id="KW-0732">Signal</keyword>
<feature type="region of interest" description="Disordered" evidence="1">
    <location>
        <begin position="1473"/>
        <end position="1528"/>
    </location>
</feature>
<dbReference type="Proteomes" id="UP000019132">
    <property type="component" value="Unassembled WGS sequence"/>
</dbReference>
<name>K3WH75_GLOUD</name>
<evidence type="ECO:0000259" key="3">
    <source>
        <dbReference type="Pfam" id="PF24499"/>
    </source>
</evidence>
<feature type="compositionally biased region" description="Low complexity" evidence="1">
    <location>
        <begin position="2020"/>
        <end position="2038"/>
    </location>
</feature>
<feature type="compositionally biased region" description="Basic and acidic residues" evidence="1">
    <location>
        <begin position="1496"/>
        <end position="1515"/>
    </location>
</feature>
<evidence type="ECO:0000256" key="1">
    <source>
        <dbReference type="SAM" id="MobiDB-lite"/>
    </source>
</evidence>
<evidence type="ECO:0000313" key="5">
    <source>
        <dbReference type="Proteomes" id="UP000019132"/>
    </source>
</evidence>
<dbReference type="InterPro" id="IPR039877">
    <property type="entry name" value="TMEM131-like"/>
</dbReference>
<protein>
    <recommendedName>
        <fullName evidence="3">TMEM131L fourth Ig-like domain-containing protein</fullName>
    </recommendedName>
</protein>
<feature type="region of interest" description="Disordered" evidence="1">
    <location>
        <begin position="1431"/>
        <end position="1452"/>
    </location>
</feature>
<feature type="domain" description="TMEM131L fourth Ig-like" evidence="3">
    <location>
        <begin position="997"/>
        <end position="1138"/>
    </location>
</feature>
<feature type="chain" id="PRO_5003871038" description="TMEM131L fourth Ig-like domain-containing protein" evidence="2">
    <location>
        <begin position="23"/>
        <end position="2147"/>
    </location>
</feature>
<accession>K3WH75</accession>
<dbReference type="HOGENOM" id="CLU_232284_0_0_1"/>
<feature type="compositionally biased region" description="Polar residues" evidence="1">
    <location>
        <begin position="2129"/>
        <end position="2147"/>
    </location>
</feature>
<dbReference type="VEuPathDB" id="FungiDB:PYU1_G004306"/>
<organism evidence="4 5">
    <name type="scientific">Globisporangium ultimum (strain ATCC 200006 / CBS 805.95 / DAOM BR144)</name>
    <name type="common">Pythium ultimum</name>
    <dbReference type="NCBI Taxonomy" id="431595"/>
    <lineage>
        <taxon>Eukaryota</taxon>
        <taxon>Sar</taxon>
        <taxon>Stramenopiles</taxon>
        <taxon>Oomycota</taxon>
        <taxon>Peronosporomycetes</taxon>
        <taxon>Pythiales</taxon>
        <taxon>Pythiaceae</taxon>
        <taxon>Globisporangium</taxon>
    </lineage>
</organism>
<keyword evidence="5" id="KW-1185">Reference proteome</keyword>
<feature type="compositionally biased region" description="Basic and acidic residues" evidence="1">
    <location>
        <begin position="1701"/>
        <end position="1718"/>
    </location>
</feature>